<dbReference type="EMBL" id="JPMI01000262">
    <property type="protein sequence ID" value="KFA89104.1"/>
    <property type="molecule type" value="Genomic_DNA"/>
</dbReference>
<dbReference type="PANTHER" id="PTHR19959">
    <property type="entry name" value="KINESIN LIGHT CHAIN"/>
    <property type="match status" value="1"/>
</dbReference>
<protein>
    <recommendedName>
        <fullName evidence="3">Tetratricopeptide repeat protein</fullName>
    </recommendedName>
</protein>
<dbReference type="InterPro" id="IPR011990">
    <property type="entry name" value="TPR-like_helical_dom_sf"/>
</dbReference>
<dbReference type="SUPFAM" id="SSF48452">
    <property type="entry name" value="TPR-like"/>
    <property type="match status" value="1"/>
</dbReference>
<evidence type="ECO:0008006" key="3">
    <source>
        <dbReference type="Google" id="ProtNLM"/>
    </source>
</evidence>
<sequence length="526" mass="57765">MRPVTEADIGPKGEAEWLRLRRQLELAEGFWLGFIFSPSPLSAGVLRRRTERLLRGQTRRLEFIHPESPSALRELIPALFTHEAATAGCTWVEALHLDPGDGTEQPWREAWLWLVSRMNERRDALRRHLRGGLVLVAPPELKHLMREAASDLWSIRALVIELAPIAESSPREPRLDLESFSDRAVSRKSPEAEELSQFALAESERLLAKTAGDEPRQIEVLLGRLDALLSSGRTGEAVETARRARELIFKNPLRNPQLQAMALHKLALAEKAHGDPAAAAEHLEQSVKVLGSRDNRYRALLLNELANLALSRSEFVPALASFEGSLSLARQLRAASGDTPEALRDLSISLDNVGALQERLGNLPAASAASEESLSLARQLRAALGDTPETLRVLSGSLIRVGDVQMSLGNLPAASAAFEESLSLTRQLRAAWGDTPEALRDLSVSLHRVGDVQQSLGNLPAASAAFEESLSLARQIHELMGDIPQALDDLSISLENVAYIRKRLGDQVGAARAQEEAQALRRRLKE</sequence>
<evidence type="ECO:0000313" key="1">
    <source>
        <dbReference type="EMBL" id="KFA89104.1"/>
    </source>
</evidence>
<reference evidence="1 2" key="1">
    <citation type="submission" date="2014-07" db="EMBL/GenBank/DDBJ databases">
        <title>Draft Genome Sequence of Gephyronic Acid Producer, Cystobacter violaceus Strain Cb vi76.</title>
        <authorList>
            <person name="Stevens D.C."/>
            <person name="Young J."/>
            <person name="Carmichael R."/>
            <person name="Tan J."/>
            <person name="Taylor R.E."/>
        </authorList>
    </citation>
    <scope>NUCLEOTIDE SEQUENCE [LARGE SCALE GENOMIC DNA]</scope>
    <source>
        <strain evidence="1 2">Cb vi76</strain>
    </source>
</reference>
<organism evidence="1 2">
    <name type="scientific">Archangium violaceum Cb vi76</name>
    <dbReference type="NCBI Taxonomy" id="1406225"/>
    <lineage>
        <taxon>Bacteria</taxon>
        <taxon>Pseudomonadati</taxon>
        <taxon>Myxococcota</taxon>
        <taxon>Myxococcia</taxon>
        <taxon>Myxococcales</taxon>
        <taxon>Cystobacterineae</taxon>
        <taxon>Archangiaceae</taxon>
        <taxon>Archangium</taxon>
    </lineage>
</organism>
<name>A0A084SKW9_9BACT</name>
<dbReference type="Gene3D" id="1.25.40.10">
    <property type="entry name" value="Tetratricopeptide repeat domain"/>
    <property type="match status" value="2"/>
</dbReference>
<accession>A0A084SKW9</accession>
<evidence type="ECO:0000313" key="2">
    <source>
        <dbReference type="Proteomes" id="UP000028547"/>
    </source>
</evidence>
<proteinExistence type="predicted"/>
<comment type="caution">
    <text evidence="1">The sequence shown here is derived from an EMBL/GenBank/DDBJ whole genome shotgun (WGS) entry which is preliminary data.</text>
</comment>
<dbReference type="Proteomes" id="UP000028547">
    <property type="component" value="Unassembled WGS sequence"/>
</dbReference>
<dbReference type="RefSeq" id="WP_043406443.1">
    <property type="nucleotide sequence ID" value="NZ_JPMI01000262.1"/>
</dbReference>
<dbReference type="SMART" id="SM00028">
    <property type="entry name" value="TPR"/>
    <property type="match status" value="5"/>
</dbReference>
<gene>
    <name evidence="1" type="ORF">Q664_37050</name>
</gene>
<dbReference type="AlphaFoldDB" id="A0A084SKW9"/>
<dbReference type="PANTHER" id="PTHR19959:SF119">
    <property type="entry name" value="FUNGAL LIPASE-LIKE DOMAIN-CONTAINING PROTEIN"/>
    <property type="match status" value="1"/>
</dbReference>
<dbReference type="InterPro" id="IPR019734">
    <property type="entry name" value="TPR_rpt"/>
</dbReference>